<dbReference type="EMBL" id="JAKNJB010000027">
    <property type="protein sequence ID" value="MCG4528161.1"/>
    <property type="molecule type" value="Genomic_DNA"/>
</dbReference>
<sequence length="345" mass="38877">ILPRSDIFCTQFSVRCCLKKLVDKENLLKTFKDNDKLQQTEPLICSKDGVVVNGNRRLCAWRELYYGNKSKYAHFQTVRVAVLPDSDPQGIYDLEVALQIHSDMKAEYVWHAIAADYQEKFDAGMDIGILAAKQNKKPDEIRTYIECYNYADQYLESIGHPDEWTLVDKQEYAFKQIVIGRKNIVNPGDKELFQEISKAMLQTPAVGDRLYKQIPKVVSSLSEIAPKLQEVFDITIQDNNDDDLSLLTGGDVSDSNTANAQIAAAIRQAENPKLVAQTVKSVLDTTEELEKEKKKKSFIFDQVMKAATALTNAVSNLDDSMSKEGIGKQIENIEGALVSLKDWIK</sequence>
<comment type="caution">
    <text evidence="1">The sequence shown here is derived from an EMBL/GenBank/DDBJ whole genome shotgun (WGS) entry which is preliminary data.</text>
</comment>
<evidence type="ECO:0008006" key="3">
    <source>
        <dbReference type="Google" id="ProtNLM"/>
    </source>
</evidence>
<name>A0ABS9MBK2_9FIRM</name>
<dbReference type="Proteomes" id="UP001200313">
    <property type="component" value="Unassembled WGS sequence"/>
</dbReference>
<accession>A0ABS9MBK2</accession>
<reference evidence="1 2" key="1">
    <citation type="submission" date="2022-01" db="EMBL/GenBank/DDBJ databases">
        <title>Collection of gut derived symbiotic bacterial strains cultured from healthy donors.</title>
        <authorList>
            <person name="Lin H."/>
            <person name="Kohout C."/>
            <person name="Waligurski E."/>
            <person name="Pamer E.G."/>
        </authorList>
    </citation>
    <scope>NUCLEOTIDE SEQUENCE [LARGE SCALE GENOMIC DNA]</scope>
    <source>
        <strain evidence="1 2">DFI.3.7</strain>
    </source>
</reference>
<feature type="non-terminal residue" evidence="1">
    <location>
        <position position="1"/>
    </location>
</feature>
<protein>
    <recommendedName>
        <fullName evidence="3">Chromosome partitioning protein ParB</fullName>
    </recommendedName>
</protein>
<organism evidence="1 2">
    <name type="scientific">Intestinimonas massiliensis</name>
    <name type="common">ex Afouda et al. 2020</name>
    <dbReference type="NCBI Taxonomy" id="1673721"/>
    <lineage>
        <taxon>Bacteria</taxon>
        <taxon>Bacillati</taxon>
        <taxon>Bacillota</taxon>
        <taxon>Clostridia</taxon>
        <taxon>Eubacteriales</taxon>
        <taxon>Intestinimonas</taxon>
    </lineage>
</organism>
<evidence type="ECO:0000313" key="1">
    <source>
        <dbReference type="EMBL" id="MCG4528161.1"/>
    </source>
</evidence>
<gene>
    <name evidence="1" type="ORF">L0P79_13965</name>
</gene>
<evidence type="ECO:0000313" key="2">
    <source>
        <dbReference type="Proteomes" id="UP001200313"/>
    </source>
</evidence>
<keyword evidence="2" id="KW-1185">Reference proteome</keyword>
<proteinExistence type="predicted"/>